<feature type="transmembrane region" description="Helical" evidence="6">
    <location>
        <begin position="40"/>
        <end position="60"/>
    </location>
</feature>
<evidence type="ECO:0000313" key="7">
    <source>
        <dbReference type="EMBL" id="QEE29804.1"/>
    </source>
</evidence>
<sequence length="211" mass="23134">MSYIFALAAFAGIHFLGMASPGASFVNTLRASTQYSRGVALFHALGLAGAAFVWALAAVLGLQSVLTTVPGLFRGLQLFGGVYLMWLAVNAWRHANVPAHQRASLELGSTTTGFALFRRGLLTNLGNPKVMIFFASVFAAVLHPEWPMWIRFAAALLVFVDEFTYYTSLTLLLSTRRAQQAYRHAKPVIDRVAGTALLLFAMRLFYRALES</sequence>
<dbReference type="Proteomes" id="UP000321820">
    <property type="component" value="Chromosome"/>
</dbReference>
<reference evidence="7 8" key="1">
    <citation type="submission" date="2019-08" db="EMBL/GenBank/DDBJ databases">
        <title>Complete genome sequence of Terriglobus albidus strain ORNL.</title>
        <authorList>
            <person name="Podar M."/>
        </authorList>
    </citation>
    <scope>NUCLEOTIDE SEQUENCE [LARGE SCALE GENOMIC DNA]</scope>
    <source>
        <strain evidence="7 8">ORNL</strain>
    </source>
</reference>
<name>A0A5B9EDS4_9BACT</name>
<evidence type="ECO:0000313" key="8">
    <source>
        <dbReference type="Proteomes" id="UP000321820"/>
    </source>
</evidence>
<dbReference type="Pfam" id="PF01810">
    <property type="entry name" value="LysE"/>
    <property type="match status" value="1"/>
</dbReference>
<gene>
    <name evidence="7" type="ORF">FTW19_18530</name>
</gene>
<dbReference type="KEGG" id="talb:FTW19_18530"/>
<feature type="transmembrane region" description="Helical" evidence="6">
    <location>
        <begin position="72"/>
        <end position="92"/>
    </location>
</feature>
<keyword evidence="3 6" id="KW-0812">Transmembrane</keyword>
<dbReference type="GO" id="GO:0015171">
    <property type="term" value="F:amino acid transmembrane transporter activity"/>
    <property type="evidence" value="ECO:0007669"/>
    <property type="project" value="TreeGrafter"/>
</dbReference>
<evidence type="ECO:0000256" key="2">
    <source>
        <dbReference type="ARBA" id="ARBA00022475"/>
    </source>
</evidence>
<evidence type="ECO:0000256" key="1">
    <source>
        <dbReference type="ARBA" id="ARBA00004651"/>
    </source>
</evidence>
<dbReference type="PANTHER" id="PTHR30086">
    <property type="entry name" value="ARGININE EXPORTER PROTEIN ARGO"/>
    <property type="match status" value="1"/>
</dbReference>
<dbReference type="RefSeq" id="WP_147649074.1">
    <property type="nucleotide sequence ID" value="NZ_CP042806.1"/>
</dbReference>
<feature type="transmembrane region" description="Helical" evidence="6">
    <location>
        <begin position="148"/>
        <end position="167"/>
    </location>
</feature>
<evidence type="ECO:0000256" key="3">
    <source>
        <dbReference type="ARBA" id="ARBA00022692"/>
    </source>
</evidence>
<dbReference type="InterPro" id="IPR001123">
    <property type="entry name" value="LeuE-type"/>
</dbReference>
<keyword evidence="5 6" id="KW-0472">Membrane</keyword>
<dbReference type="EMBL" id="CP042806">
    <property type="protein sequence ID" value="QEE29804.1"/>
    <property type="molecule type" value="Genomic_DNA"/>
</dbReference>
<dbReference type="AlphaFoldDB" id="A0A5B9EDS4"/>
<dbReference type="PANTHER" id="PTHR30086:SF21">
    <property type="entry name" value="TRANSPORT PROTEIN"/>
    <property type="match status" value="1"/>
</dbReference>
<evidence type="ECO:0000256" key="5">
    <source>
        <dbReference type="ARBA" id="ARBA00023136"/>
    </source>
</evidence>
<proteinExistence type="predicted"/>
<keyword evidence="2" id="KW-1003">Cell membrane</keyword>
<dbReference type="GO" id="GO:0005886">
    <property type="term" value="C:plasma membrane"/>
    <property type="evidence" value="ECO:0007669"/>
    <property type="project" value="UniProtKB-SubCell"/>
</dbReference>
<dbReference type="OrthoDB" id="198428at2"/>
<evidence type="ECO:0000256" key="4">
    <source>
        <dbReference type="ARBA" id="ARBA00022989"/>
    </source>
</evidence>
<evidence type="ECO:0000256" key="6">
    <source>
        <dbReference type="SAM" id="Phobius"/>
    </source>
</evidence>
<organism evidence="7 8">
    <name type="scientific">Terriglobus albidus</name>
    <dbReference type="NCBI Taxonomy" id="1592106"/>
    <lineage>
        <taxon>Bacteria</taxon>
        <taxon>Pseudomonadati</taxon>
        <taxon>Acidobacteriota</taxon>
        <taxon>Terriglobia</taxon>
        <taxon>Terriglobales</taxon>
        <taxon>Acidobacteriaceae</taxon>
        <taxon>Terriglobus</taxon>
    </lineage>
</organism>
<protein>
    <recommendedName>
        <fullName evidence="9">LysE family translocator</fullName>
    </recommendedName>
</protein>
<comment type="subcellular location">
    <subcellularLocation>
        <location evidence="1">Cell membrane</location>
        <topology evidence="1">Multi-pass membrane protein</topology>
    </subcellularLocation>
</comment>
<keyword evidence="4 6" id="KW-1133">Transmembrane helix</keyword>
<keyword evidence="8" id="KW-1185">Reference proteome</keyword>
<accession>A0A5B9EDS4</accession>
<evidence type="ECO:0008006" key="9">
    <source>
        <dbReference type="Google" id="ProtNLM"/>
    </source>
</evidence>